<gene>
    <name evidence="1" type="ORF">T11_6591</name>
</gene>
<keyword evidence="2" id="KW-1185">Reference proteome</keyword>
<dbReference type="Gene3D" id="3.30.420.10">
    <property type="entry name" value="Ribonuclease H-like superfamily/Ribonuclease H"/>
    <property type="match status" value="1"/>
</dbReference>
<dbReference type="STRING" id="268475.A0A0V1HUU3"/>
<reference evidence="1 2" key="1">
    <citation type="submission" date="2015-01" db="EMBL/GenBank/DDBJ databases">
        <title>Evolution of Trichinella species and genotypes.</title>
        <authorList>
            <person name="Korhonen P.K."/>
            <person name="Edoardo P."/>
            <person name="Giuseppe L.R."/>
            <person name="Gasser R.B."/>
        </authorList>
    </citation>
    <scope>NUCLEOTIDE SEQUENCE [LARGE SCALE GENOMIC DNA]</scope>
    <source>
        <strain evidence="1">ISS1029</strain>
    </source>
</reference>
<proteinExistence type="predicted"/>
<evidence type="ECO:0008006" key="3">
    <source>
        <dbReference type="Google" id="ProtNLM"/>
    </source>
</evidence>
<name>A0A0V1HUU3_9BILA</name>
<evidence type="ECO:0000313" key="2">
    <source>
        <dbReference type="Proteomes" id="UP000055024"/>
    </source>
</evidence>
<comment type="caution">
    <text evidence="1">The sequence shown here is derived from an EMBL/GenBank/DDBJ whole genome shotgun (WGS) entry which is preliminary data.</text>
</comment>
<sequence length="103" mass="12001">MSDLPPERVTTPFPFNRVWLDFTGPLHVKDEQRPPQKVYICLFTCMVTRAEHLELVLDMTTISFLAALRRFIARRGRPSVIHSDNFRRKKGDAISLKVRSDFV</sequence>
<dbReference type="Proteomes" id="UP000055024">
    <property type="component" value="Unassembled WGS sequence"/>
</dbReference>
<dbReference type="PANTHER" id="PTHR47331:SF2">
    <property type="match status" value="1"/>
</dbReference>
<dbReference type="GO" id="GO:0003676">
    <property type="term" value="F:nucleic acid binding"/>
    <property type="evidence" value="ECO:0007669"/>
    <property type="project" value="InterPro"/>
</dbReference>
<dbReference type="InterPro" id="IPR012337">
    <property type="entry name" value="RNaseH-like_sf"/>
</dbReference>
<dbReference type="OrthoDB" id="411615at2759"/>
<organism evidence="1 2">
    <name type="scientific">Trichinella zimbabwensis</name>
    <dbReference type="NCBI Taxonomy" id="268475"/>
    <lineage>
        <taxon>Eukaryota</taxon>
        <taxon>Metazoa</taxon>
        <taxon>Ecdysozoa</taxon>
        <taxon>Nematoda</taxon>
        <taxon>Enoplea</taxon>
        <taxon>Dorylaimia</taxon>
        <taxon>Trichinellida</taxon>
        <taxon>Trichinellidae</taxon>
        <taxon>Trichinella</taxon>
    </lineage>
</organism>
<dbReference type="SUPFAM" id="SSF53098">
    <property type="entry name" value="Ribonuclease H-like"/>
    <property type="match status" value="1"/>
</dbReference>
<dbReference type="AlphaFoldDB" id="A0A0V1HUU3"/>
<dbReference type="InterPro" id="IPR036397">
    <property type="entry name" value="RNaseH_sf"/>
</dbReference>
<accession>A0A0V1HUU3</accession>
<dbReference type="PANTHER" id="PTHR47331">
    <property type="entry name" value="PHD-TYPE DOMAIN-CONTAINING PROTEIN"/>
    <property type="match status" value="1"/>
</dbReference>
<protein>
    <recommendedName>
        <fullName evidence="3">Integrase catalytic domain-containing protein</fullName>
    </recommendedName>
</protein>
<dbReference type="EMBL" id="JYDP01000027">
    <property type="protein sequence ID" value="KRZ14127.1"/>
    <property type="molecule type" value="Genomic_DNA"/>
</dbReference>
<evidence type="ECO:0000313" key="1">
    <source>
        <dbReference type="EMBL" id="KRZ14127.1"/>
    </source>
</evidence>